<dbReference type="PANTHER" id="PTHR42695">
    <property type="entry name" value="GLUTAMINE AMIDOTRANSFERASE YLR126C-RELATED"/>
    <property type="match status" value="1"/>
</dbReference>
<keyword evidence="3" id="KW-1185">Reference proteome</keyword>
<evidence type="ECO:0000313" key="3">
    <source>
        <dbReference type="Proteomes" id="UP001162834"/>
    </source>
</evidence>
<evidence type="ECO:0000259" key="1">
    <source>
        <dbReference type="Pfam" id="PF00117"/>
    </source>
</evidence>
<dbReference type="KEGG" id="sbae:DSM104329_03780"/>
<dbReference type="PANTHER" id="PTHR42695:SF5">
    <property type="entry name" value="GLUTAMINE AMIDOTRANSFERASE YLR126C-RELATED"/>
    <property type="match status" value="1"/>
</dbReference>
<dbReference type="InterPro" id="IPR044992">
    <property type="entry name" value="ChyE-like"/>
</dbReference>
<dbReference type="PROSITE" id="PS51273">
    <property type="entry name" value="GATASE_TYPE_1"/>
    <property type="match status" value="1"/>
</dbReference>
<dbReference type="CDD" id="cd01741">
    <property type="entry name" value="GATase1_1"/>
    <property type="match status" value="1"/>
</dbReference>
<organism evidence="2 3">
    <name type="scientific">Capillimicrobium parvum</name>
    <dbReference type="NCBI Taxonomy" id="2884022"/>
    <lineage>
        <taxon>Bacteria</taxon>
        <taxon>Bacillati</taxon>
        <taxon>Actinomycetota</taxon>
        <taxon>Thermoleophilia</taxon>
        <taxon>Solirubrobacterales</taxon>
        <taxon>Capillimicrobiaceae</taxon>
        <taxon>Capillimicrobium</taxon>
    </lineage>
</organism>
<feature type="domain" description="Glutamine amidotransferase" evidence="1">
    <location>
        <begin position="23"/>
        <end position="181"/>
    </location>
</feature>
<accession>A0A9E7C1D4</accession>
<dbReference type="GO" id="GO:0005829">
    <property type="term" value="C:cytosol"/>
    <property type="evidence" value="ECO:0007669"/>
    <property type="project" value="TreeGrafter"/>
</dbReference>
<dbReference type="EMBL" id="CP087164">
    <property type="protein sequence ID" value="UGS37365.1"/>
    <property type="molecule type" value="Genomic_DNA"/>
</dbReference>
<dbReference type="Gene3D" id="3.40.50.880">
    <property type="match status" value="1"/>
</dbReference>
<evidence type="ECO:0000313" key="2">
    <source>
        <dbReference type="EMBL" id="UGS37365.1"/>
    </source>
</evidence>
<dbReference type="FunFam" id="3.40.50.880:FF:000033">
    <property type="entry name" value="Glutamine amidotransferase class-I"/>
    <property type="match status" value="1"/>
</dbReference>
<dbReference type="AlphaFoldDB" id="A0A9E7C1D4"/>
<dbReference type="InterPro" id="IPR017926">
    <property type="entry name" value="GATASE"/>
</dbReference>
<dbReference type="RefSeq" id="WP_259311421.1">
    <property type="nucleotide sequence ID" value="NZ_CP087164.1"/>
</dbReference>
<dbReference type="InterPro" id="IPR029062">
    <property type="entry name" value="Class_I_gatase-like"/>
</dbReference>
<reference evidence="2" key="1">
    <citation type="journal article" date="2022" name="Int. J. Syst. Evol. Microbiol.">
        <title>Pseudomonas aegrilactucae sp. nov. and Pseudomonas morbosilactucae sp. nov., pathogens causing bacterial rot of lettuce in Japan.</title>
        <authorList>
            <person name="Sawada H."/>
            <person name="Fujikawa T."/>
            <person name="Satou M."/>
        </authorList>
    </citation>
    <scope>NUCLEOTIDE SEQUENCE</scope>
    <source>
        <strain evidence="2">0166_1</strain>
    </source>
</reference>
<dbReference type="Proteomes" id="UP001162834">
    <property type="component" value="Chromosome"/>
</dbReference>
<sequence>MTPDVLVLQHIACEPPGIFEDVLREHGAAITRVELDEGERIPAGRTFDAIVAMGGPMGAYEDDAHDWLTDEKRHLAEAARAGTPIFGACLGAQLLAAALGGRAYRGEEPEVGVLDVELTDAGRADPVTGALPGRFPTLQWHNDTFALPPGAKRLAGSPAYPNQAFRWGDAVYAVQFHIEVTEPMAAEWAAVPAYAQALEAVRGPGALDALLADFAVRAPAMQRHARALFERWFALVSSRAGSPAAPAASRAAPGPPRP</sequence>
<protein>
    <recommendedName>
        <fullName evidence="1">Glutamine amidotransferase domain-containing protein</fullName>
    </recommendedName>
</protein>
<dbReference type="Pfam" id="PF00117">
    <property type="entry name" value="GATase"/>
    <property type="match status" value="1"/>
</dbReference>
<gene>
    <name evidence="2" type="ORF">DSM104329_03780</name>
</gene>
<dbReference type="SUPFAM" id="SSF52317">
    <property type="entry name" value="Class I glutamine amidotransferase-like"/>
    <property type="match status" value="1"/>
</dbReference>
<proteinExistence type="predicted"/>
<name>A0A9E7C1D4_9ACTN</name>